<evidence type="ECO:0000313" key="2">
    <source>
        <dbReference type="Proteomes" id="UP000077266"/>
    </source>
</evidence>
<protein>
    <submittedName>
        <fullName evidence="1">Uncharacterized protein</fullName>
    </submittedName>
</protein>
<feature type="non-terminal residue" evidence="1">
    <location>
        <position position="97"/>
    </location>
</feature>
<proteinExistence type="predicted"/>
<dbReference type="AlphaFoldDB" id="A0A166N1G8"/>
<accession>A0A166N1G8</accession>
<keyword evidence="2" id="KW-1185">Reference proteome</keyword>
<feature type="non-terminal residue" evidence="1">
    <location>
        <position position="1"/>
    </location>
</feature>
<name>A0A166N1G8_EXIGL</name>
<dbReference type="OrthoDB" id="3158924at2759"/>
<evidence type="ECO:0000313" key="1">
    <source>
        <dbReference type="EMBL" id="KZV78650.1"/>
    </source>
</evidence>
<organism evidence="1 2">
    <name type="scientific">Exidia glandulosa HHB12029</name>
    <dbReference type="NCBI Taxonomy" id="1314781"/>
    <lineage>
        <taxon>Eukaryota</taxon>
        <taxon>Fungi</taxon>
        <taxon>Dikarya</taxon>
        <taxon>Basidiomycota</taxon>
        <taxon>Agaricomycotina</taxon>
        <taxon>Agaricomycetes</taxon>
        <taxon>Auriculariales</taxon>
        <taxon>Exidiaceae</taxon>
        <taxon>Exidia</taxon>
    </lineage>
</organism>
<dbReference type="InParanoid" id="A0A166N1G8"/>
<gene>
    <name evidence="1" type="ORF">EXIGLDRAFT_581248</name>
</gene>
<sequence>AAYKLDLSPDMKRRRIHPTFNANLLRMYIPNDDVKFPGRHWEHILDLGTDPKEKSVLEVIGHAKRNSQWGFYTRWSDGFITEEPLENVRQTQPFEDY</sequence>
<dbReference type="EMBL" id="KV426807">
    <property type="protein sequence ID" value="KZV78650.1"/>
    <property type="molecule type" value="Genomic_DNA"/>
</dbReference>
<dbReference type="Proteomes" id="UP000077266">
    <property type="component" value="Unassembled WGS sequence"/>
</dbReference>
<reference evidence="1 2" key="1">
    <citation type="journal article" date="2016" name="Mol. Biol. Evol.">
        <title>Comparative Genomics of Early-Diverging Mushroom-Forming Fungi Provides Insights into the Origins of Lignocellulose Decay Capabilities.</title>
        <authorList>
            <person name="Nagy L.G."/>
            <person name="Riley R."/>
            <person name="Tritt A."/>
            <person name="Adam C."/>
            <person name="Daum C."/>
            <person name="Floudas D."/>
            <person name="Sun H."/>
            <person name="Yadav J.S."/>
            <person name="Pangilinan J."/>
            <person name="Larsson K.H."/>
            <person name="Matsuura K."/>
            <person name="Barry K."/>
            <person name="Labutti K."/>
            <person name="Kuo R."/>
            <person name="Ohm R.A."/>
            <person name="Bhattacharya S.S."/>
            <person name="Shirouzu T."/>
            <person name="Yoshinaga Y."/>
            <person name="Martin F.M."/>
            <person name="Grigoriev I.V."/>
            <person name="Hibbett D.S."/>
        </authorList>
    </citation>
    <scope>NUCLEOTIDE SEQUENCE [LARGE SCALE GENOMIC DNA]</scope>
    <source>
        <strain evidence="1 2">HHB12029</strain>
    </source>
</reference>